<dbReference type="AlphaFoldDB" id="A0A212ETC2"/>
<dbReference type="KEGG" id="dpl:KGM_203804"/>
<dbReference type="GO" id="GO:0005783">
    <property type="term" value="C:endoplasmic reticulum"/>
    <property type="evidence" value="ECO:0007669"/>
    <property type="project" value="TreeGrafter"/>
</dbReference>
<keyword evidence="1 5" id="KW-0436">Ligase</keyword>
<dbReference type="Pfam" id="PF00501">
    <property type="entry name" value="AMP-binding"/>
    <property type="match status" value="1"/>
</dbReference>
<keyword evidence="2" id="KW-0276">Fatty acid metabolism</keyword>
<dbReference type="InterPro" id="IPR042099">
    <property type="entry name" value="ANL_N_sf"/>
</dbReference>
<dbReference type="Pfam" id="PF23562">
    <property type="entry name" value="AMP-binding_C_3"/>
    <property type="match status" value="1"/>
</dbReference>
<name>A0A212ETC2_DANPL</name>
<dbReference type="Gene3D" id="3.40.50.12780">
    <property type="entry name" value="N-terminal domain of ligase-like"/>
    <property type="match status" value="2"/>
</dbReference>
<evidence type="ECO:0000313" key="6">
    <source>
        <dbReference type="Proteomes" id="UP000007151"/>
    </source>
</evidence>
<evidence type="ECO:0000313" key="5">
    <source>
        <dbReference type="EMBL" id="OWR44701.1"/>
    </source>
</evidence>
<organism evidence="5 6">
    <name type="scientific">Danaus plexippus plexippus</name>
    <dbReference type="NCBI Taxonomy" id="278856"/>
    <lineage>
        <taxon>Eukaryota</taxon>
        <taxon>Metazoa</taxon>
        <taxon>Ecdysozoa</taxon>
        <taxon>Arthropoda</taxon>
        <taxon>Hexapoda</taxon>
        <taxon>Insecta</taxon>
        <taxon>Pterygota</taxon>
        <taxon>Neoptera</taxon>
        <taxon>Endopterygota</taxon>
        <taxon>Lepidoptera</taxon>
        <taxon>Glossata</taxon>
        <taxon>Ditrysia</taxon>
        <taxon>Papilionoidea</taxon>
        <taxon>Nymphalidae</taxon>
        <taxon>Danainae</taxon>
        <taxon>Danaini</taxon>
        <taxon>Danaina</taxon>
        <taxon>Danaus</taxon>
        <taxon>Danaus</taxon>
    </lineage>
</organism>
<dbReference type="Proteomes" id="UP000007151">
    <property type="component" value="Unassembled WGS sequence"/>
</dbReference>
<dbReference type="eggNOG" id="KOG1256">
    <property type="taxonomic scope" value="Eukaryota"/>
</dbReference>
<sequence>MQVPNGVENQKYLNGPDQVIPVDHYICCTPGGHVKLRMGSRGVAAEPPISVPGLLSRTVARYPDATAFATKKSDGKWHRTTYRQYQERVRTIAKAFLKIGLERFHSVCILGFNSEEWYIADLAAIHAGGYAAGIYTTNSAEACFHCLESSRANICAVQDKKQLDKILSIQGRLKHLKAIVQWEGPVDTSVPGVYSWDQLMEMGAKEPDTQLNNILKSIAVNECCTLVYTSGTVGPPKAVMLSHDNLTWDAFAISERCGDLKPTLDKIVSYLPLSHVAAQVVDIYATLTNAIEVYFARPDALKGTLVETLREVRPTRFLAVPRVWEKMHEKIMAVGAANSSFKKSIAMWAKEKGTKHHLARINGALSSSPRVLPIDFSLLELLKYWQTGTTCGYKLAKSLIFSKVRDSLGLDRCLTFVTAAAPLSPEIKKFFLSLDIPIMDAFGMSEAAGAHTLSIYPKFSLDSSGEILDGTETRFGDSMSVNGPGEIQMRGRHVLMGYLNDEEKTKATLDEDGWLHSGDVGRLDSHNLLYITGRIKELLITAGGENIAPVLIEQAVQSELLHVGYAVLVGDRKKFLAILLTLKAKVDSNTGDALDELDTETKKWVAGLGSSATTISEIVRTKDPVVYKAIEDGITRANKHAISNAQKVQKFAILPADFSMNTGELGPTLKIKRNVVYEKYKDIIEDFYKD</sequence>
<gene>
    <name evidence="5" type="ORF">KGM_203804</name>
</gene>
<evidence type="ECO:0000256" key="1">
    <source>
        <dbReference type="ARBA" id="ARBA00022598"/>
    </source>
</evidence>
<evidence type="ECO:0000256" key="3">
    <source>
        <dbReference type="ARBA" id="ARBA00023098"/>
    </source>
</evidence>
<dbReference type="FunCoup" id="A0A212ETC2">
    <property type="interactions" value="53"/>
</dbReference>
<dbReference type="PANTHER" id="PTHR43272">
    <property type="entry name" value="LONG-CHAIN-FATTY-ACID--COA LIGASE"/>
    <property type="match status" value="1"/>
</dbReference>
<reference evidence="5 6" key="1">
    <citation type="journal article" date="2011" name="Cell">
        <title>The monarch butterfly genome yields insights into long-distance migration.</title>
        <authorList>
            <person name="Zhan S."/>
            <person name="Merlin C."/>
            <person name="Boore J.L."/>
            <person name="Reppert S.M."/>
        </authorList>
    </citation>
    <scope>NUCLEOTIDE SEQUENCE [LARGE SCALE GENOMIC DNA]</scope>
    <source>
        <strain evidence="5">F-2</strain>
    </source>
</reference>
<keyword evidence="3" id="KW-0443">Lipid metabolism</keyword>
<dbReference type="EMBL" id="AGBW02012631">
    <property type="protein sequence ID" value="OWR44701.1"/>
    <property type="molecule type" value="Genomic_DNA"/>
</dbReference>
<proteinExistence type="predicted"/>
<protein>
    <recommendedName>
        <fullName evidence="4">long-chain-fatty-acid--CoA ligase</fullName>
        <ecNumber evidence="4">6.2.1.3</ecNumber>
    </recommendedName>
</protein>
<evidence type="ECO:0000256" key="4">
    <source>
        <dbReference type="ARBA" id="ARBA00026121"/>
    </source>
</evidence>
<dbReference type="InterPro" id="IPR000873">
    <property type="entry name" value="AMP-dep_synth/lig_dom"/>
</dbReference>
<comment type="caution">
    <text evidence="5">The sequence shown here is derived from an EMBL/GenBank/DDBJ whole genome shotgun (WGS) entry which is preliminary data.</text>
</comment>
<dbReference type="STRING" id="278856.A0A212ETC2"/>
<keyword evidence="6" id="KW-1185">Reference proteome</keyword>
<accession>A0A212ETC2</accession>
<dbReference type="OrthoDB" id="3633556at2759"/>
<dbReference type="GO" id="GO:0016020">
    <property type="term" value="C:membrane"/>
    <property type="evidence" value="ECO:0007669"/>
    <property type="project" value="TreeGrafter"/>
</dbReference>
<dbReference type="EC" id="6.2.1.3" evidence="4"/>
<dbReference type="SUPFAM" id="SSF56801">
    <property type="entry name" value="Acetyl-CoA synthetase-like"/>
    <property type="match status" value="1"/>
</dbReference>
<dbReference type="PANTHER" id="PTHR43272:SF32">
    <property type="entry name" value="AMP-DEPENDENT SYNTHETASE_LIGASE DOMAIN-CONTAINING PROTEIN"/>
    <property type="match status" value="1"/>
</dbReference>
<evidence type="ECO:0000256" key="2">
    <source>
        <dbReference type="ARBA" id="ARBA00022832"/>
    </source>
</evidence>
<dbReference type="GO" id="GO:0004467">
    <property type="term" value="F:long-chain fatty acid-CoA ligase activity"/>
    <property type="evidence" value="ECO:0007669"/>
    <property type="project" value="UniProtKB-EC"/>
</dbReference>